<reference evidence="1" key="2">
    <citation type="journal article" date="2022" name="Res Sq">
        <title>Comparative Genomics Reveals Insights into the Divergent Evolution of Astigmatic Mites and Household Pest Adaptations.</title>
        <authorList>
            <person name="Xiong Q."/>
            <person name="Wan A.T.-Y."/>
            <person name="Liu X.-Y."/>
            <person name="Fung C.S.-H."/>
            <person name="Xiao X."/>
            <person name="Malainual N."/>
            <person name="Hou J."/>
            <person name="Wang L."/>
            <person name="Wang M."/>
            <person name="Yang K."/>
            <person name="Cui Y."/>
            <person name="Leung E."/>
            <person name="Nong W."/>
            <person name="Shin S.-K."/>
            <person name="Au S."/>
            <person name="Jeong K.Y."/>
            <person name="Chew F.T."/>
            <person name="Hui J."/>
            <person name="Leung T.F."/>
            <person name="Tungtrongchitr A."/>
            <person name="Zhong N."/>
            <person name="Liu Z."/>
            <person name="Tsui S."/>
        </authorList>
    </citation>
    <scope>NUCLEOTIDE SEQUENCE</scope>
    <source>
        <strain evidence="1">Derf</strain>
        <tissue evidence="1">Whole organism</tissue>
    </source>
</reference>
<keyword evidence="2" id="KW-1185">Reference proteome</keyword>
<protein>
    <submittedName>
        <fullName evidence="1">Uncharacterized protein</fullName>
    </submittedName>
</protein>
<organism evidence="1 2">
    <name type="scientific">Dermatophagoides farinae</name>
    <name type="common">American house dust mite</name>
    <dbReference type="NCBI Taxonomy" id="6954"/>
    <lineage>
        <taxon>Eukaryota</taxon>
        <taxon>Metazoa</taxon>
        <taxon>Ecdysozoa</taxon>
        <taxon>Arthropoda</taxon>
        <taxon>Chelicerata</taxon>
        <taxon>Arachnida</taxon>
        <taxon>Acari</taxon>
        <taxon>Acariformes</taxon>
        <taxon>Sarcoptiformes</taxon>
        <taxon>Astigmata</taxon>
        <taxon>Psoroptidia</taxon>
        <taxon>Analgoidea</taxon>
        <taxon>Pyroglyphidae</taxon>
        <taxon>Dermatophagoidinae</taxon>
        <taxon>Dermatophagoides</taxon>
    </lineage>
</organism>
<sequence>MYDMTKQNKPYITDCIVLRQQYHNNDENSSHLYKTTRLKQIGPEKKTNGQLSHWYKNKQILRVK</sequence>
<reference evidence="1" key="1">
    <citation type="submission" date="2013-05" db="EMBL/GenBank/DDBJ databases">
        <authorList>
            <person name="Yim A.K.Y."/>
            <person name="Chan T.F."/>
            <person name="Ji K.M."/>
            <person name="Liu X.Y."/>
            <person name="Zhou J.W."/>
            <person name="Li R.Q."/>
            <person name="Yang K.Y."/>
            <person name="Li J."/>
            <person name="Li M."/>
            <person name="Law P.T.W."/>
            <person name="Wu Y.L."/>
            <person name="Cai Z.L."/>
            <person name="Qin H."/>
            <person name="Bao Y."/>
            <person name="Leung R.K.K."/>
            <person name="Ng P.K.S."/>
            <person name="Zou J."/>
            <person name="Zhong X.J."/>
            <person name="Ran P.X."/>
            <person name="Zhong N.S."/>
            <person name="Liu Z.G."/>
            <person name="Tsui S.K.W."/>
        </authorList>
    </citation>
    <scope>NUCLEOTIDE SEQUENCE</scope>
    <source>
        <strain evidence="1">Derf</strain>
        <tissue evidence="1">Whole organism</tissue>
    </source>
</reference>
<proteinExistence type="predicted"/>
<accession>A0A922IC85</accession>
<dbReference type="Proteomes" id="UP000790347">
    <property type="component" value="Unassembled WGS sequence"/>
</dbReference>
<comment type="caution">
    <text evidence="1">The sequence shown here is derived from an EMBL/GenBank/DDBJ whole genome shotgun (WGS) entry which is preliminary data.</text>
</comment>
<evidence type="ECO:0000313" key="1">
    <source>
        <dbReference type="EMBL" id="KAH9527646.1"/>
    </source>
</evidence>
<name>A0A922IC85_DERFA</name>
<gene>
    <name evidence="1" type="ORF">DERF_001653</name>
</gene>
<dbReference type="AlphaFoldDB" id="A0A922IC85"/>
<dbReference type="EMBL" id="ASGP02000001">
    <property type="protein sequence ID" value="KAH9527646.1"/>
    <property type="molecule type" value="Genomic_DNA"/>
</dbReference>
<evidence type="ECO:0000313" key="2">
    <source>
        <dbReference type="Proteomes" id="UP000790347"/>
    </source>
</evidence>